<evidence type="ECO:0000313" key="3">
    <source>
        <dbReference type="Proteomes" id="UP000178953"/>
    </source>
</evidence>
<feature type="region of interest" description="Disordered" evidence="1">
    <location>
        <begin position="50"/>
        <end position="79"/>
    </location>
</feature>
<dbReference type="Pfam" id="PF05991">
    <property type="entry name" value="NYN_YacP"/>
    <property type="match status" value="1"/>
</dbReference>
<dbReference type="OrthoDB" id="3404294at2"/>
<evidence type="ECO:0000256" key="1">
    <source>
        <dbReference type="SAM" id="MobiDB-lite"/>
    </source>
</evidence>
<proteinExistence type="predicted"/>
<protein>
    <submittedName>
        <fullName evidence="2">RNA-binding protein</fullName>
    </submittedName>
</protein>
<gene>
    <name evidence="2" type="ORF">BEL07_14390</name>
</gene>
<evidence type="ECO:0000313" key="2">
    <source>
        <dbReference type="EMBL" id="OFJ53075.1"/>
    </source>
</evidence>
<reference evidence="2 3" key="1">
    <citation type="submission" date="2016-09" db="EMBL/GenBank/DDBJ databases">
        <title>genome sequence of Mycobacterium sp. 739 SCH.</title>
        <authorList>
            <person name="Greninger A.L."/>
            <person name="Qin X."/>
            <person name="Jerome K."/>
            <person name="Vora S."/>
            <person name="Quinn K."/>
        </authorList>
    </citation>
    <scope>NUCLEOTIDE SEQUENCE [LARGE SCALE GENOMIC DNA]</scope>
    <source>
        <strain evidence="2 3">SCH</strain>
    </source>
</reference>
<dbReference type="Proteomes" id="UP000178953">
    <property type="component" value="Unassembled WGS sequence"/>
</dbReference>
<dbReference type="RefSeq" id="WP_070353787.1">
    <property type="nucleotide sequence ID" value="NZ_CP043474.1"/>
</dbReference>
<organism evidence="2 3">
    <name type="scientific">Mycolicibacterium grossiae</name>
    <dbReference type="NCBI Taxonomy" id="1552759"/>
    <lineage>
        <taxon>Bacteria</taxon>
        <taxon>Bacillati</taxon>
        <taxon>Actinomycetota</taxon>
        <taxon>Actinomycetes</taxon>
        <taxon>Mycobacteriales</taxon>
        <taxon>Mycobacteriaceae</taxon>
        <taxon>Mycolicibacterium</taxon>
    </lineage>
</organism>
<dbReference type="AlphaFoldDB" id="A0A1E8Q3J8"/>
<comment type="caution">
    <text evidence="2">The sequence shown here is derived from an EMBL/GenBank/DDBJ whole genome shotgun (WGS) entry which is preliminary data.</text>
</comment>
<dbReference type="InterPro" id="IPR010298">
    <property type="entry name" value="YacP-like"/>
</dbReference>
<sequence>MRWIVDAMNVIGSRPDGWWRDRHAATVALLDAVARWAEAHDERVTVVLERPPRAPLDPSSGSGRVDVGWAPSPAPNSADDEIVRRVSADPEPASLRVVTSDAGLIERVAAAGAATFPAKAFRDLVDPPPDAGPH</sequence>
<accession>A0A1E8Q3J8</accession>
<dbReference type="EMBL" id="MCHX01000030">
    <property type="protein sequence ID" value="OFJ53075.1"/>
    <property type="molecule type" value="Genomic_DNA"/>
</dbReference>
<keyword evidence="3" id="KW-1185">Reference proteome</keyword>
<name>A0A1E8Q3J8_9MYCO</name>